<sequence>MPEKEGKDLSMFARVENHEERISNLEEADRKHEERFVLNEQRMDALEGQYTKLQNTVMMESRETREQVKNTEVKMESKFDRLFGVVETALGIGDRRDERKHVERMAKWDKVSTILLKWAGAGGVIYLMAEHFFSK</sequence>
<comment type="caution">
    <text evidence="2">The sequence shown here is derived from an EMBL/GenBank/DDBJ whole genome shotgun (WGS) entry which is preliminary data.</text>
</comment>
<keyword evidence="3" id="KW-1185">Reference proteome</keyword>
<proteinExistence type="predicted"/>
<protein>
    <submittedName>
        <fullName evidence="2">Uncharacterized protein</fullName>
    </submittedName>
</protein>
<evidence type="ECO:0000313" key="2">
    <source>
        <dbReference type="EMBL" id="MFC7364552.1"/>
    </source>
</evidence>
<organism evidence="2 3">
    <name type="scientific">Bhargavaea changchunensis</name>
    <dbReference type="NCBI Taxonomy" id="2134037"/>
    <lineage>
        <taxon>Bacteria</taxon>
        <taxon>Bacillati</taxon>
        <taxon>Bacillota</taxon>
        <taxon>Bacilli</taxon>
        <taxon>Bacillales</taxon>
        <taxon>Caryophanaceae</taxon>
        <taxon>Bhargavaea</taxon>
    </lineage>
</organism>
<dbReference type="EMBL" id="JBHTCT010000011">
    <property type="protein sequence ID" value="MFC7364552.1"/>
    <property type="molecule type" value="Genomic_DNA"/>
</dbReference>
<gene>
    <name evidence="2" type="ORF">ACFQQH_05350</name>
</gene>
<name>A0ABW2NB82_9BACL</name>
<dbReference type="Proteomes" id="UP001596483">
    <property type="component" value="Unassembled WGS sequence"/>
</dbReference>
<feature type="coiled-coil region" evidence="1">
    <location>
        <begin position="15"/>
        <end position="63"/>
    </location>
</feature>
<keyword evidence="1" id="KW-0175">Coiled coil</keyword>
<dbReference type="RefSeq" id="WP_157297383.1">
    <property type="nucleotide sequence ID" value="NZ_JBHTCT010000011.1"/>
</dbReference>
<accession>A0ABW2NB82</accession>
<evidence type="ECO:0000256" key="1">
    <source>
        <dbReference type="SAM" id="Coils"/>
    </source>
</evidence>
<evidence type="ECO:0000313" key="3">
    <source>
        <dbReference type="Proteomes" id="UP001596483"/>
    </source>
</evidence>
<reference evidence="3" key="1">
    <citation type="journal article" date="2019" name="Int. J. Syst. Evol. Microbiol.">
        <title>The Global Catalogue of Microorganisms (GCM) 10K type strain sequencing project: providing services to taxonomists for standard genome sequencing and annotation.</title>
        <authorList>
            <consortium name="The Broad Institute Genomics Platform"/>
            <consortium name="The Broad Institute Genome Sequencing Center for Infectious Disease"/>
            <person name="Wu L."/>
            <person name="Ma J."/>
        </authorList>
    </citation>
    <scope>NUCLEOTIDE SEQUENCE [LARGE SCALE GENOMIC DNA]</scope>
    <source>
        <strain evidence="3">JCM 4738</strain>
    </source>
</reference>